<accession>A0A655Q709</accession>
<gene>
    <name evidence="1" type="ORF">ERS013165_00878</name>
    <name evidence="2" type="ORF">ERS013200_01952</name>
</gene>
<dbReference type="Proteomes" id="UP000044806">
    <property type="component" value="Unassembled WGS sequence"/>
</dbReference>
<name>A0A655Q709_VIBCL</name>
<sequence>MRGVFGITVHLYCEIPRCIGYRSEKEELLHAIQFKRKQLTLIRSTLDSAHVQSRRERRHRLQ</sequence>
<dbReference type="AlphaFoldDB" id="A0A655Q709"/>
<evidence type="ECO:0000313" key="1">
    <source>
        <dbReference type="EMBL" id="CSA15191.1"/>
    </source>
</evidence>
<evidence type="ECO:0000313" key="2">
    <source>
        <dbReference type="EMBL" id="CSC66606.1"/>
    </source>
</evidence>
<organism evidence="1 4">
    <name type="scientific">Vibrio cholerae</name>
    <dbReference type="NCBI Taxonomy" id="666"/>
    <lineage>
        <taxon>Bacteria</taxon>
        <taxon>Pseudomonadati</taxon>
        <taxon>Pseudomonadota</taxon>
        <taxon>Gammaproteobacteria</taxon>
        <taxon>Vibrionales</taxon>
        <taxon>Vibrionaceae</taxon>
        <taxon>Vibrio</taxon>
    </lineage>
</organism>
<dbReference type="EMBL" id="CWQY01000011">
    <property type="protein sequence ID" value="CSC66606.1"/>
    <property type="molecule type" value="Genomic_DNA"/>
</dbReference>
<reference evidence="3 4" key="1">
    <citation type="submission" date="2015-07" db="EMBL/GenBank/DDBJ databases">
        <authorList>
            <consortium name="Pathogen Informatics"/>
        </authorList>
    </citation>
    <scope>NUCLEOTIDE SEQUENCE [LARGE SCALE GENOMIC DNA]</scope>
    <source>
        <strain evidence="2 3">A316</strain>
        <strain evidence="1 4">A51</strain>
    </source>
</reference>
<proteinExistence type="predicted"/>
<protein>
    <submittedName>
        <fullName evidence="1">Uncharacterized protein</fullName>
    </submittedName>
</protein>
<evidence type="ECO:0000313" key="4">
    <source>
        <dbReference type="Proteomes" id="UP000044806"/>
    </source>
</evidence>
<dbReference type="Proteomes" id="UP000041770">
    <property type="component" value="Unassembled WGS sequence"/>
</dbReference>
<dbReference type="EMBL" id="CWOW01000003">
    <property type="protein sequence ID" value="CSA15191.1"/>
    <property type="molecule type" value="Genomic_DNA"/>
</dbReference>
<evidence type="ECO:0000313" key="3">
    <source>
        <dbReference type="Proteomes" id="UP000041770"/>
    </source>
</evidence>